<accession>A0A1I1GSE1</accession>
<feature type="chain" id="PRO_5038947713" description="DUF3558 domain-containing protein" evidence="2">
    <location>
        <begin position="22"/>
        <end position="192"/>
    </location>
</feature>
<evidence type="ECO:0000313" key="4">
    <source>
        <dbReference type="Proteomes" id="UP000198832"/>
    </source>
</evidence>
<evidence type="ECO:0000313" key="3">
    <source>
        <dbReference type="EMBL" id="SFC14411.1"/>
    </source>
</evidence>
<keyword evidence="2" id="KW-0732">Signal</keyword>
<sequence length="192" mass="19411">MTHRRPTALLLGGLTTLSALLAGCSSDDSPSAHATPTSAAGSPTGSPSSAPSAAAPTLNPCDAVDVAAVSRVLGSKLTKETGTAAAPRCTLTPVEKGGPAFDLSYLWFDQGLEAAWSSMQVPAGTVSRPTVPGADDARLVVNDSGSAYAVTAFLQNGKLIQSVNALALAPYDGPKVLHATKLLLRQLSASRS</sequence>
<dbReference type="OrthoDB" id="3785769at2"/>
<organism evidence="3 4">
    <name type="scientific">Nocardioides terrae</name>
    <dbReference type="NCBI Taxonomy" id="574651"/>
    <lineage>
        <taxon>Bacteria</taxon>
        <taxon>Bacillati</taxon>
        <taxon>Actinomycetota</taxon>
        <taxon>Actinomycetes</taxon>
        <taxon>Propionibacteriales</taxon>
        <taxon>Nocardioidaceae</taxon>
        <taxon>Nocardioides</taxon>
    </lineage>
</organism>
<dbReference type="RefSeq" id="WP_091121696.1">
    <property type="nucleotide sequence ID" value="NZ_FOLB01000004.1"/>
</dbReference>
<evidence type="ECO:0000256" key="2">
    <source>
        <dbReference type="SAM" id="SignalP"/>
    </source>
</evidence>
<protein>
    <recommendedName>
        <fullName evidence="5">DUF3558 domain-containing protein</fullName>
    </recommendedName>
</protein>
<evidence type="ECO:0000256" key="1">
    <source>
        <dbReference type="SAM" id="MobiDB-lite"/>
    </source>
</evidence>
<reference evidence="3 4" key="1">
    <citation type="submission" date="2016-10" db="EMBL/GenBank/DDBJ databases">
        <authorList>
            <person name="de Groot N.N."/>
        </authorList>
    </citation>
    <scope>NUCLEOTIDE SEQUENCE [LARGE SCALE GENOMIC DNA]</scope>
    <source>
        <strain evidence="3 4">CGMCC 1.7056</strain>
    </source>
</reference>
<name>A0A1I1GSE1_9ACTN</name>
<proteinExistence type="predicted"/>
<gene>
    <name evidence="3" type="ORF">SAMN04487968_10453</name>
</gene>
<dbReference type="Proteomes" id="UP000198832">
    <property type="component" value="Unassembled WGS sequence"/>
</dbReference>
<feature type="region of interest" description="Disordered" evidence="1">
    <location>
        <begin position="26"/>
        <end position="57"/>
    </location>
</feature>
<dbReference type="STRING" id="574651.SAMN04487968_10453"/>
<dbReference type="InterPro" id="IPR024520">
    <property type="entry name" value="DUF3558"/>
</dbReference>
<feature type="signal peptide" evidence="2">
    <location>
        <begin position="1"/>
        <end position="21"/>
    </location>
</feature>
<dbReference type="PROSITE" id="PS51257">
    <property type="entry name" value="PROKAR_LIPOPROTEIN"/>
    <property type="match status" value="1"/>
</dbReference>
<dbReference type="EMBL" id="FOLB01000004">
    <property type="protein sequence ID" value="SFC14411.1"/>
    <property type="molecule type" value="Genomic_DNA"/>
</dbReference>
<keyword evidence="4" id="KW-1185">Reference proteome</keyword>
<dbReference type="Pfam" id="PF12079">
    <property type="entry name" value="DUF3558"/>
    <property type="match status" value="1"/>
</dbReference>
<evidence type="ECO:0008006" key="5">
    <source>
        <dbReference type="Google" id="ProtNLM"/>
    </source>
</evidence>
<dbReference type="AlphaFoldDB" id="A0A1I1GSE1"/>